<evidence type="ECO:0000313" key="1">
    <source>
        <dbReference type="EMBL" id="CAL8130801.1"/>
    </source>
</evidence>
<dbReference type="EMBL" id="CAXLJM020000085">
    <property type="protein sequence ID" value="CAL8130801.1"/>
    <property type="molecule type" value="Genomic_DNA"/>
</dbReference>
<evidence type="ECO:0008006" key="3">
    <source>
        <dbReference type="Google" id="ProtNLM"/>
    </source>
</evidence>
<comment type="caution">
    <text evidence="1">The sequence shown here is derived from an EMBL/GenBank/DDBJ whole genome shotgun (WGS) entry which is preliminary data.</text>
</comment>
<dbReference type="Gene3D" id="3.80.10.10">
    <property type="entry name" value="Ribonuclease Inhibitor"/>
    <property type="match status" value="1"/>
</dbReference>
<evidence type="ECO:0000313" key="2">
    <source>
        <dbReference type="Proteomes" id="UP001642540"/>
    </source>
</evidence>
<proteinExistence type="predicted"/>
<sequence>MAIPPPLPLEMIEHIFNQLTDPHDFNTVINSHPLWNDLMRNQKTNRLFDLVLPAMMKVATYDPTLADLQILRQVNRNWKQAVDHQLQVDPGRFVSDSASISPTPASASRFYPHQRTANEYLTYANSLIPGSNPFLGNYAQFYTADRWEQGQPNNDFLPLLQHYGQHLQRVGLVVNSLTLEEFIHIMELLPNLERMWMSGALINERLADGLAFPQLPFFTTLYLGCNERFLVEVLEQLLSSLGSTLTSLSCGSYVFQIGGLYQLLPNLRKLYISQFDNGLEEIQALSHIDLPLEELGISSELPYLPINQEYMNVVNHFSTTLIYLKIDAHLVEGFDVLLLQNFVKLETLELKVCTEVLEVPKEAQLKLVSVCPKLKELKVLVSNGRLVTQVIHVSTMMKQMSEIFSDFVSKLRTFELRSRFIPRS</sequence>
<protein>
    <recommendedName>
        <fullName evidence="3">F-box domain-containing protein</fullName>
    </recommendedName>
</protein>
<dbReference type="Proteomes" id="UP001642540">
    <property type="component" value="Unassembled WGS sequence"/>
</dbReference>
<name>A0ABP1RMI5_9HEXA</name>
<dbReference type="SUPFAM" id="SSF52047">
    <property type="entry name" value="RNI-like"/>
    <property type="match status" value="1"/>
</dbReference>
<dbReference type="InterPro" id="IPR032675">
    <property type="entry name" value="LRR_dom_sf"/>
</dbReference>
<organism evidence="1 2">
    <name type="scientific">Orchesella dallaii</name>
    <dbReference type="NCBI Taxonomy" id="48710"/>
    <lineage>
        <taxon>Eukaryota</taxon>
        <taxon>Metazoa</taxon>
        <taxon>Ecdysozoa</taxon>
        <taxon>Arthropoda</taxon>
        <taxon>Hexapoda</taxon>
        <taxon>Collembola</taxon>
        <taxon>Entomobryomorpha</taxon>
        <taxon>Entomobryoidea</taxon>
        <taxon>Orchesellidae</taxon>
        <taxon>Orchesellinae</taxon>
        <taxon>Orchesella</taxon>
    </lineage>
</organism>
<gene>
    <name evidence="1" type="ORF">ODALV1_LOCUS23890</name>
</gene>
<reference evidence="1 2" key="1">
    <citation type="submission" date="2024-08" db="EMBL/GenBank/DDBJ databases">
        <authorList>
            <person name="Cucini C."/>
            <person name="Frati F."/>
        </authorList>
    </citation>
    <scope>NUCLEOTIDE SEQUENCE [LARGE SCALE GENOMIC DNA]</scope>
</reference>
<keyword evidence="2" id="KW-1185">Reference proteome</keyword>
<accession>A0ABP1RMI5</accession>